<comment type="caution">
    <text evidence="5">The sequence shown here is derived from an EMBL/GenBank/DDBJ whole genome shotgun (WGS) entry which is preliminary data.</text>
</comment>
<evidence type="ECO:0000313" key="6">
    <source>
        <dbReference type="Proteomes" id="UP001242480"/>
    </source>
</evidence>
<keyword evidence="4" id="KW-0732">Signal</keyword>
<evidence type="ECO:0000256" key="1">
    <source>
        <dbReference type="ARBA" id="ARBA00004418"/>
    </source>
</evidence>
<organism evidence="5 6">
    <name type="scientific">Labrys wisconsinensis</name>
    <dbReference type="NCBI Taxonomy" id="425677"/>
    <lineage>
        <taxon>Bacteria</taxon>
        <taxon>Pseudomonadati</taxon>
        <taxon>Pseudomonadota</taxon>
        <taxon>Alphaproteobacteria</taxon>
        <taxon>Hyphomicrobiales</taxon>
        <taxon>Xanthobacteraceae</taxon>
        <taxon>Labrys</taxon>
    </lineage>
</organism>
<evidence type="ECO:0000313" key="5">
    <source>
        <dbReference type="EMBL" id="MDQ0475436.1"/>
    </source>
</evidence>
<comment type="similarity">
    <text evidence="2">Belongs to the bacterial solute-binding protein 1 family.</text>
</comment>
<keyword evidence="3" id="KW-0574">Periplasm</keyword>
<dbReference type="InterPro" id="IPR006059">
    <property type="entry name" value="SBP"/>
</dbReference>
<dbReference type="Pfam" id="PF01547">
    <property type="entry name" value="SBP_bac_1"/>
    <property type="match status" value="1"/>
</dbReference>
<reference evidence="5 6" key="1">
    <citation type="submission" date="2023-07" db="EMBL/GenBank/DDBJ databases">
        <title>Genomic Encyclopedia of Type Strains, Phase IV (KMG-IV): sequencing the most valuable type-strain genomes for metagenomic binning, comparative biology and taxonomic classification.</title>
        <authorList>
            <person name="Goeker M."/>
        </authorList>
    </citation>
    <scope>NUCLEOTIDE SEQUENCE [LARGE SCALE GENOMIC DNA]</scope>
    <source>
        <strain evidence="5 6">DSM 19619</strain>
    </source>
</reference>
<evidence type="ECO:0000256" key="2">
    <source>
        <dbReference type="ARBA" id="ARBA00008520"/>
    </source>
</evidence>
<keyword evidence="5" id="KW-0813">Transport</keyword>
<sequence>MRTGLRCWVFGLCMGWTSSIATAAPVTIEVSYSSGAYTDVLVESARQFEAAHPDIRIVYRAPVVATYDELLQSTLRSAITGSLADLSLEGNQNVGILAGRRIPIALDDLIAAESDWGGMGYAPAIADVGRVGGKVYALAYATSVPTIYLNVDLLRRAGVDIDRLPTGWKGLIEAARKVQALGGGTVGGLFDYNATGNWTFQALVTSQGGQILSEDGTDIAFDGPEGLRALEILHDFGAAGTVDMTQSQMLQAFAAGTVGIFASYSAATGQIERQIDGKFAFRAAPWPILSAEGRIPAGGRAAMIYAAAPDKRQAAWQYVKFLTGPIGQSILVKGVGAVPVNELAVSDRSLLGGFYEAHPNQKAALQAVPRLTRWLTYPGPNPVKVSEIVREHLRRVLIKHEDPATVLADIVRDVRPLLAR</sequence>
<dbReference type="RefSeq" id="WP_307286682.1">
    <property type="nucleotide sequence ID" value="NZ_JAUSVX010000038.1"/>
</dbReference>
<gene>
    <name evidence="5" type="ORF">QO011_008480</name>
</gene>
<dbReference type="InterPro" id="IPR050490">
    <property type="entry name" value="Bact_solute-bd_prot1"/>
</dbReference>
<accession>A0ABU0JMB4</accession>
<keyword evidence="6" id="KW-1185">Reference proteome</keyword>
<comment type="subcellular location">
    <subcellularLocation>
        <location evidence="1">Periplasm</location>
    </subcellularLocation>
</comment>
<protein>
    <submittedName>
        <fullName evidence="5">Multiple sugar transport system substrate-binding protein</fullName>
    </submittedName>
</protein>
<keyword evidence="5" id="KW-0762">Sugar transport</keyword>
<dbReference type="PANTHER" id="PTHR43649">
    <property type="entry name" value="ARABINOSE-BINDING PROTEIN-RELATED"/>
    <property type="match status" value="1"/>
</dbReference>
<dbReference type="SUPFAM" id="SSF53850">
    <property type="entry name" value="Periplasmic binding protein-like II"/>
    <property type="match status" value="1"/>
</dbReference>
<evidence type="ECO:0000256" key="3">
    <source>
        <dbReference type="ARBA" id="ARBA00022764"/>
    </source>
</evidence>
<proteinExistence type="inferred from homology"/>
<feature type="signal peptide" evidence="4">
    <location>
        <begin position="1"/>
        <end position="23"/>
    </location>
</feature>
<dbReference type="Gene3D" id="3.40.190.10">
    <property type="entry name" value="Periplasmic binding protein-like II"/>
    <property type="match status" value="1"/>
</dbReference>
<dbReference type="EMBL" id="JAUSVX010000038">
    <property type="protein sequence ID" value="MDQ0475436.1"/>
    <property type="molecule type" value="Genomic_DNA"/>
</dbReference>
<name>A0ABU0JMB4_9HYPH</name>
<evidence type="ECO:0000256" key="4">
    <source>
        <dbReference type="SAM" id="SignalP"/>
    </source>
</evidence>
<feature type="chain" id="PRO_5046982247" evidence="4">
    <location>
        <begin position="24"/>
        <end position="420"/>
    </location>
</feature>
<dbReference type="PANTHER" id="PTHR43649:SF12">
    <property type="entry name" value="DIACETYLCHITOBIOSE BINDING PROTEIN DASA"/>
    <property type="match status" value="1"/>
</dbReference>
<dbReference type="Proteomes" id="UP001242480">
    <property type="component" value="Unassembled WGS sequence"/>
</dbReference>